<evidence type="ECO:0000313" key="1">
    <source>
        <dbReference type="EMBL" id="VVC92049.1"/>
    </source>
</evidence>
<evidence type="ECO:0000313" key="2">
    <source>
        <dbReference type="Proteomes" id="UP000324832"/>
    </source>
</evidence>
<dbReference type="EMBL" id="FZQP02001204">
    <property type="protein sequence ID" value="VVC92049.1"/>
    <property type="molecule type" value="Genomic_DNA"/>
</dbReference>
<dbReference type="PANTHER" id="PTHR21344">
    <property type="entry name" value="RAL GTPASE-ACTIVATING PROTEIN SUBUNIT BETA"/>
    <property type="match status" value="1"/>
</dbReference>
<dbReference type="GO" id="GO:0005096">
    <property type="term" value="F:GTPase activator activity"/>
    <property type="evidence" value="ECO:0007669"/>
    <property type="project" value="InterPro"/>
</dbReference>
<keyword evidence="2" id="KW-1185">Reference proteome</keyword>
<reference evidence="1 2" key="1">
    <citation type="submission" date="2017-07" db="EMBL/GenBank/DDBJ databases">
        <authorList>
            <person name="Talla V."/>
            <person name="Backstrom N."/>
        </authorList>
    </citation>
    <scope>NUCLEOTIDE SEQUENCE [LARGE SCALE GENOMIC DNA]</scope>
</reference>
<accession>A0A5E4Q421</accession>
<dbReference type="Proteomes" id="UP000324832">
    <property type="component" value="Unassembled WGS sequence"/>
</dbReference>
<dbReference type="InterPro" id="IPR039930">
    <property type="entry name" value="RALGAPB"/>
</dbReference>
<dbReference type="AlphaFoldDB" id="A0A5E4Q421"/>
<protein>
    <submittedName>
        <fullName evidence="1">Uncharacterized protein</fullName>
    </submittedName>
</protein>
<dbReference type="PANTHER" id="PTHR21344:SF1">
    <property type="entry name" value="RAL GTPASE-ACTIVATING PROTEIN SUBUNIT BETA"/>
    <property type="match status" value="1"/>
</dbReference>
<sequence>MSKFLPEVLDAIYEGMEEYIQHRESDGMYSEWSSLPLEGGGSGVLGAVGGRDVVLAVVRQLASHQPSPLNTDTEVEWVLEVIRYGLSLPLSEHEAVRDCVRICCSWLSALLPPVPPAQPPPPAVPAPLAAAPERYATRILNHLHNLFIPRHNESKF</sequence>
<gene>
    <name evidence="1" type="ORF">LSINAPIS_LOCUS4569</name>
</gene>
<name>A0A5E4Q421_9NEOP</name>
<proteinExistence type="predicted"/>
<organism evidence="1 2">
    <name type="scientific">Leptidea sinapis</name>
    <dbReference type="NCBI Taxonomy" id="189913"/>
    <lineage>
        <taxon>Eukaryota</taxon>
        <taxon>Metazoa</taxon>
        <taxon>Ecdysozoa</taxon>
        <taxon>Arthropoda</taxon>
        <taxon>Hexapoda</taxon>
        <taxon>Insecta</taxon>
        <taxon>Pterygota</taxon>
        <taxon>Neoptera</taxon>
        <taxon>Endopterygota</taxon>
        <taxon>Lepidoptera</taxon>
        <taxon>Glossata</taxon>
        <taxon>Ditrysia</taxon>
        <taxon>Papilionoidea</taxon>
        <taxon>Pieridae</taxon>
        <taxon>Dismorphiinae</taxon>
        <taxon>Leptidea</taxon>
    </lineage>
</organism>